<evidence type="ECO:0000256" key="7">
    <source>
        <dbReference type="ARBA" id="ARBA00023136"/>
    </source>
</evidence>
<protein>
    <submittedName>
        <fullName evidence="9">Unannotated protein</fullName>
    </submittedName>
</protein>
<dbReference type="Gene3D" id="1.20.5.3310">
    <property type="match status" value="1"/>
</dbReference>
<evidence type="ECO:0000256" key="8">
    <source>
        <dbReference type="SAM" id="MobiDB-lite"/>
    </source>
</evidence>
<keyword evidence="4" id="KW-0653">Protein transport</keyword>
<name>A0A6J6EBR7_9ZZZZ</name>
<reference evidence="9" key="1">
    <citation type="submission" date="2020-05" db="EMBL/GenBank/DDBJ databases">
        <authorList>
            <person name="Chiriac C."/>
            <person name="Salcher M."/>
            <person name="Ghai R."/>
            <person name="Kavagutti S V."/>
        </authorList>
    </citation>
    <scope>NUCLEOTIDE SEQUENCE</scope>
</reference>
<dbReference type="NCBIfam" id="NF002377">
    <property type="entry name" value="PRK01371.1-4"/>
    <property type="match status" value="1"/>
</dbReference>
<evidence type="ECO:0000256" key="5">
    <source>
        <dbReference type="ARBA" id="ARBA00022989"/>
    </source>
</evidence>
<dbReference type="InterPro" id="IPR003369">
    <property type="entry name" value="TatA/B/E"/>
</dbReference>
<evidence type="ECO:0000256" key="3">
    <source>
        <dbReference type="ARBA" id="ARBA00022692"/>
    </source>
</evidence>
<evidence type="ECO:0000256" key="2">
    <source>
        <dbReference type="ARBA" id="ARBA00022448"/>
    </source>
</evidence>
<keyword evidence="5" id="KW-1133">Transmembrane helix</keyword>
<evidence type="ECO:0000313" key="9">
    <source>
        <dbReference type="EMBL" id="CAB4573517.1"/>
    </source>
</evidence>
<keyword evidence="7" id="KW-0472">Membrane</keyword>
<gene>
    <name evidence="9" type="ORF">UFOPK1650_00842</name>
</gene>
<dbReference type="Pfam" id="PF02416">
    <property type="entry name" value="TatA_B_E"/>
    <property type="match status" value="1"/>
</dbReference>
<evidence type="ECO:0000256" key="4">
    <source>
        <dbReference type="ARBA" id="ARBA00022927"/>
    </source>
</evidence>
<sequence>MFDIGGGEIIGLAILGMILVGPDRLPKAAADAARFIKKVRDFTTGAGDELKKNLGPGFEDLNVRDLNPKTLLQKHVLDAIDEKPKVTSSTKAVKRTPPAKFDPEMP</sequence>
<proteinExistence type="predicted"/>
<evidence type="ECO:0000256" key="1">
    <source>
        <dbReference type="ARBA" id="ARBA00004167"/>
    </source>
</evidence>
<accession>A0A6J6EBR7</accession>
<dbReference type="AlphaFoldDB" id="A0A6J6EBR7"/>
<keyword evidence="3" id="KW-0812">Transmembrane</keyword>
<comment type="subcellular location">
    <subcellularLocation>
        <location evidence="1">Membrane</location>
        <topology evidence="1">Single-pass membrane protein</topology>
    </subcellularLocation>
</comment>
<dbReference type="PRINTS" id="PR01506">
    <property type="entry name" value="TATBPROTEIN"/>
</dbReference>
<keyword evidence="6" id="KW-0811">Translocation</keyword>
<dbReference type="EMBL" id="CAEZTJ010000133">
    <property type="protein sequence ID" value="CAB4573517.1"/>
    <property type="molecule type" value="Genomic_DNA"/>
</dbReference>
<feature type="region of interest" description="Disordered" evidence="8">
    <location>
        <begin position="84"/>
        <end position="106"/>
    </location>
</feature>
<evidence type="ECO:0000256" key="6">
    <source>
        <dbReference type="ARBA" id="ARBA00023010"/>
    </source>
</evidence>
<keyword evidence="2" id="KW-0813">Transport</keyword>
<organism evidence="9">
    <name type="scientific">freshwater metagenome</name>
    <dbReference type="NCBI Taxonomy" id="449393"/>
    <lineage>
        <taxon>unclassified sequences</taxon>
        <taxon>metagenomes</taxon>
        <taxon>ecological metagenomes</taxon>
    </lineage>
</organism>